<dbReference type="InterPro" id="IPR002656">
    <property type="entry name" value="Acyl_transf_3_dom"/>
</dbReference>
<keyword evidence="5" id="KW-1185">Reference proteome</keyword>
<feature type="transmembrane region" description="Helical" evidence="1">
    <location>
        <begin position="792"/>
        <end position="812"/>
    </location>
</feature>
<dbReference type="Pfam" id="PF20146">
    <property type="entry name" value="NRF"/>
    <property type="match status" value="1"/>
</dbReference>
<sequence length="1144" mass="126766">MGEIKTTFLFVVHLLFHLHATLAADPTASIPTSSLAASEISDVSTTRPTILPETLTTPPTVPVQSRAIINTQSPTNNPITNTITSKPVKPVDIFTVIGQLAGNGSLTNDSLSYLVNITGDKNNIYYKLLPTVLTMDPRTPIKLLEKVLDHPDYASMMMDELFTYPALATSLLVPAFSTPESITVCLGKTLRSAEITRKLFNLLSANPNIAAGAIDGLKLSLQKSPFLFSTLVKEILANPQTVNMFINQIIGKDMSVVDTGLALVANLSVSSDTVMLALMSNLKNILPTLEVVLRSPILPNYIFSLALEDQNLTDSAQKLLLSSADMLKSVIGVLAKEPMLAEEVIGLALQHPMFANGVTTKILSQPDLVIELAAFVLQNSPLGQTFVGQLLGSNLPTVTNLVKFILGQNNSVQLPALFIPSAILDVFKGTTFGGYLDDLHSGKIKTFGNFLSTIKGLVTHSGDIQNVAQKLFSQVAPSIASADSCTLDAIVAAKGLMGLEEWALKFIDASGKPQRGILKGNLVFMGNYDECTEIDHLVAGDHRIEGGYCEFSVEIPPQLFNQVAGGADHIEGVSHDLRLDLCLPKSCSAEKINAVVNTTLVSLFKVGLSKLRCVEDKSMEGDTGAYVAIVIFAILIFLVVIGTLYDIVRQLRKNTDGEAYELTPSEKNGHVGPVIALTKFAENGVEKEINGDIHDDIEKNNAHHIENTPIKQAELAPGNSFLMAFSIRENGRKILNSSPPKGSLTCLNGIRVISMAWIILGHVLTTYSDTLENPTEALDVIKTFSFQPMLNAPLAVDTFFVLSGLLVSYLFVKEISKTKRIRCMQMFMYYFHRFWRLTPLYMLVLLFFGFLSRYIASGPFDKPDVLYRDNCKTYWWRNILYINVLFPEREICMLWSWYLSDDMIFYVVAPLAIIPLALGFTVFGFLIIVLMMVTHIVTYGYFEWMIDSGSQLWHNQEYMDKVYLNPWSRIGVYAVGLALGYILLKTKAKYRFKKCSLLFGWFLSFAVGITINYVTYMAHKDNIDWPTEARIAHETVFRPAWALCVAWVIFTCVNGQGGFINTILSWNFWVPLSRLVYGAYLLHLMIIDNIVDSNKRAAGYLNIFYVAFEFIGIFAFSFAASFIFSLLAEAPFMALEKIMFKKKK</sequence>
<accession>A0AAN8JSS0</accession>
<dbReference type="EMBL" id="JAZGQO010000007">
    <property type="protein sequence ID" value="KAK6182467.1"/>
    <property type="molecule type" value="Genomic_DNA"/>
</dbReference>
<feature type="transmembrane region" description="Helical" evidence="1">
    <location>
        <begin position="1103"/>
        <end position="1135"/>
    </location>
</feature>
<feature type="transmembrane region" description="Helical" evidence="1">
    <location>
        <begin position="966"/>
        <end position="984"/>
    </location>
</feature>
<comment type="caution">
    <text evidence="4">The sequence shown here is derived from an EMBL/GenBank/DDBJ whole genome shotgun (WGS) entry which is preliminary data.</text>
</comment>
<organism evidence="4 5">
    <name type="scientific">Patella caerulea</name>
    <name type="common">Rayed Mediterranean limpet</name>
    <dbReference type="NCBI Taxonomy" id="87958"/>
    <lineage>
        <taxon>Eukaryota</taxon>
        <taxon>Metazoa</taxon>
        <taxon>Spiralia</taxon>
        <taxon>Lophotrochozoa</taxon>
        <taxon>Mollusca</taxon>
        <taxon>Gastropoda</taxon>
        <taxon>Patellogastropoda</taxon>
        <taxon>Patelloidea</taxon>
        <taxon>Patellidae</taxon>
        <taxon>Patella</taxon>
    </lineage>
</organism>
<keyword evidence="2" id="KW-0732">Signal</keyword>
<name>A0AAN8JSS0_PATCE</name>
<evidence type="ECO:0000256" key="1">
    <source>
        <dbReference type="SAM" id="Phobius"/>
    </source>
</evidence>
<feature type="transmembrane region" description="Helical" evidence="1">
    <location>
        <begin position="996"/>
        <end position="1019"/>
    </location>
</feature>
<protein>
    <recommendedName>
        <fullName evidence="3">Nose resistant-to-fluoxetine protein N-terminal domain-containing protein</fullName>
    </recommendedName>
</protein>
<dbReference type="SMART" id="SM00703">
    <property type="entry name" value="NRF"/>
    <property type="match status" value="1"/>
</dbReference>
<feature type="chain" id="PRO_5043025177" description="Nose resistant-to-fluoxetine protein N-terminal domain-containing protein" evidence="2">
    <location>
        <begin position="24"/>
        <end position="1144"/>
    </location>
</feature>
<feature type="signal peptide" evidence="2">
    <location>
        <begin position="1"/>
        <end position="23"/>
    </location>
</feature>
<dbReference type="GO" id="GO:0016747">
    <property type="term" value="F:acyltransferase activity, transferring groups other than amino-acyl groups"/>
    <property type="evidence" value="ECO:0007669"/>
    <property type="project" value="InterPro"/>
</dbReference>
<proteinExistence type="predicted"/>
<dbReference type="InterPro" id="IPR006621">
    <property type="entry name" value="Nose-resist-to-fluoxetine_N"/>
</dbReference>
<evidence type="ECO:0000313" key="4">
    <source>
        <dbReference type="EMBL" id="KAK6182467.1"/>
    </source>
</evidence>
<keyword evidence="1" id="KW-0472">Membrane</keyword>
<evidence type="ECO:0000259" key="3">
    <source>
        <dbReference type="SMART" id="SM00703"/>
    </source>
</evidence>
<feature type="transmembrane region" description="Helical" evidence="1">
    <location>
        <begin position="903"/>
        <end position="920"/>
    </location>
</feature>
<dbReference type="PANTHER" id="PTHR11161:SF69">
    <property type="entry name" value="NOSE RESISTANT TO FLUOXETINE PROTEIN 6-LIKE PROTEIN"/>
    <property type="match status" value="1"/>
</dbReference>
<dbReference type="Proteomes" id="UP001347796">
    <property type="component" value="Unassembled WGS sequence"/>
</dbReference>
<reference evidence="4 5" key="1">
    <citation type="submission" date="2024-01" db="EMBL/GenBank/DDBJ databases">
        <title>The genome of the rayed Mediterranean limpet Patella caerulea (Linnaeus, 1758).</title>
        <authorList>
            <person name="Anh-Thu Weber A."/>
            <person name="Halstead-Nussloch G."/>
        </authorList>
    </citation>
    <scope>NUCLEOTIDE SEQUENCE [LARGE SCALE GENOMIC DNA]</scope>
    <source>
        <strain evidence="4">AATW-2023a</strain>
        <tissue evidence="4">Whole specimen</tissue>
    </source>
</reference>
<keyword evidence="1" id="KW-0812">Transmembrane</keyword>
<feature type="transmembrane region" description="Helical" evidence="1">
    <location>
        <begin position="1039"/>
        <end position="1060"/>
    </location>
</feature>
<dbReference type="PANTHER" id="PTHR11161">
    <property type="entry name" value="O-ACYLTRANSFERASE"/>
    <property type="match status" value="1"/>
</dbReference>
<feature type="transmembrane region" description="Helical" evidence="1">
    <location>
        <begin position="742"/>
        <end position="764"/>
    </location>
</feature>
<dbReference type="Pfam" id="PF01757">
    <property type="entry name" value="Acyl_transf_3"/>
    <property type="match status" value="1"/>
</dbReference>
<feature type="domain" description="Nose resistant-to-fluoxetine protein N-terminal" evidence="3">
    <location>
        <begin position="482"/>
        <end position="615"/>
    </location>
</feature>
<dbReference type="AlphaFoldDB" id="A0AAN8JSS0"/>
<dbReference type="InterPro" id="IPR052728">
    <property type="entry name" value="O2_lipid_transport_reg"/>
</dbReference>
<keyword evidence="1" id="KW-1133">Transmembrane helix</keyword>
<feature type="transmembrane region" description="Helical" evidence="1">
    <location>
        <begin position="625"/>
        <end position="645"/>
    </location>
</feature>
<feature type="transmembrane region" description="Helical" evidence="1">
    <location>
        <begin position="925"/>
        <end position="946"/>
    </location>
</feature>
<evidence type="ECO:0000256" key="2">
    <source>
        <dbReference type="SAM" id="SignalP"/>
    </source>
</evidence>
<gene>
    <name evidence="4" type="ORF">SNE40_010152</name>
</gene>
<feature type="transmembrane region" description="Helical" evidence="1">
    <location>
        <begin position="1072"/>
        <end position="1091"/>
    </location>
</feature>
<evidence type="ECO:0000313" key="5">
    <source>
        <dbReference type="Proteomes" id="UP001347796"/>
    </source>
</evidence>
<feature type="transmembrane region" description="Helical" evidence="1">
    <location>
        <begin position="833"/>
        <end position="856"/>
    </location>
</feature>